<protein>
    <submittedName>
        <fullName evidence="3">Ankyrin repeat protein</fullName>
    </submittedName>
</protein>
<dbReference type="PANTHER" id="PTHR24119">
    <property type="entry name" value="ACYL-COA-BINDING DOMAIN-CONTAINING PROTEIN 6"/>
    <property type="match status" value="1"/>
</dbReference>
<feature type="non-terminal residue" evidence="3">
    <location>
        <position position="1"/>
    </location>
</feature>
<dbReference type="PROSITE" id="PS50088">
    <property type="entry name" value="ANK_REPEAT"/>
    <property type="match status" value="3"/>
</dbReference>
<dbReference type="InterPro" id="IPR002110">
    <property type="entry name" value="Ankyrin_rpt"/>
</dbReference>
<dbReference type="SUPFAM" id="SSF48403">
    <property type="entry name" value="Ankyrin repeat"/>
    <property type="match status" value="1"/>
</dbReference>
<reference evidence="3" key="1">
    <citation type="journal article" date="2020" name="Stud. Mycol.">
        <title>101 Dothideomycetes genomes: a test case for predicting lifestyles and emergence of pathogens.</title>
        <authorList>
            <person name="Haridas S."/>
            <person name="Albert R."/>
            <person name="Binder M."/>
            <person name="Bloem J."/>
            <person name="Labutti K."/>
            <person name="Salamov A."/>
            <person name="Andreopoulos B."/>
            <person name="Baker S."/>
            <person name="Barry K."/>
            <person name="Bills G."/>
            <person name="Bluhm B."/>
            <person name="Cannon C."/>
            <person name="Castanera R."/>
            <person name="Culley D."/>
            <person name="Daum C."/>
            <person name="Ezra D."/>
            <person name="Gonzalez J."/>
            <person name="Henrissat B."/>
            <person name="Kuo A."/>
            <person name="Liang C."/>
            <person name="Lipzen A."/>
            <person name="Lutzoni F."/>
            <person name="Magnuson J."/>
            <person name="Mondo S."/>
            <person name="Nolan M."/>
            <person name="Ohm R."/>
            <person name="Pangilinan J."/>
            <person name="Park H.-J."/>
            <person name="Ramirez L."/>
            <person name="Alfaro M."/>
            <person name="Sun H."/>
            <person name="Tritt A."/>
            <person name="Yoshinaga Y."/>
            <person name="Zwiers L.-H."/>
            <person name="Turgeon B."/>
            <person name="Goodwin S."/>
            <person name="Spatafora J."/>
            <person name="Crous P."/>
            <person name="Grigoriev I."/>
        </authorList>
    </citation>
    <scope>NUCLEOTIDE SEQUENCE</scope>
    <source>
        <strain evidence="3">CBS 207.26</strain>
    </source>
</reference>
<feature type="repeat" description="ANK" evidence="2">
    <location>
        <begin position="4"/>
        <end position="36"/>
    </location>
</feature>
<evidence type="ECO:0000313" key="4">
    <source>
        <dbReference type="Proteomes" id="UP000800200"/>
    </source>
</evidence>
<dbReference type="Proteomes" id="UP000800200">
    <property type="component" value="Unassembled WGS sequence"/>
</dbReference>
<proteinExistence type="predicted"/>
<evidence type="ECO:0000313" key="3">
    <source>
        <dbReference type="EMBL" id="KAF2181530.1"/>
    </source>
</evidence>
<organism evidence="3 4">
    <name type="scientific">Zopfia rhizophila CBS 207.26</name>
    <dbReference type="NCBI Taxonomy" id="1314779"/>
    <lineage>
        <taxon>Eukaryota</taxon>
        <taxon>Fungi</taxon>
        <taxon>Dikarya</taxon>
        <taxon>Ascomycota</taxon>
        <taxon>Pezizomycotina</taxon>
        <taxon>Dothideomycetes</taxon>
        <taxon>Dothideomycetes incertae sedis</taxon>
        <taxon>Zopfiaceae</taxon>
        <taxon>Zopfia</taxon>
    </lineage>
</organism>
<keyword evidence="4" id="KW-1185">Reference proteome</keyword>
<dbReference type="Pfam" id="PF12796">
    <property type="entry name" value="Ank_2"/>
    <property type="match status" value="1"/>
</dbReference>
<dbReference type="Gene3D" id="1.25.40.20">
    <property type="entry name" value="Ankyrin repeat-containing domain"/>
    <property type="match status" value="1"/>
</dbReference>
<gene>
    <name evidence="3" type="ORF">K469DRAFT_519017</name>
</gene>
<dbReference type="GO" id="GO:0000062">
    <property type="term" value="F:fatty-acyl-CoA binding"/>
    <property type="evidence" value="ECO:0007669"/>
    <property type="project" value="TreeGrafter"/>
</dbReference>
<dbReference type="Pfam" id="PF13606">
    <property type="entry name" value="Ank_3"/>
    <property type="match status" value="1"/>
</dbReference>
<dbReference type="OrthoDB" id="539213at2759"/>
<dbReference type="InterPro" id="IPR036770">
    <property type="entry name" value="Ankyrin_rpt-contain_sf"/>
</dbReference>
<dbReference type="SMART" id="SM00248">
    <property type="entry name" value="ANK"/>
    <property type="match status" value="3"/>
</dbReference>
<keyword evidence="1" id="KW-0446">Lipid-binding</keyword>
<dbReference type="EMBL" id="ML994652">
    <property type="protein sequence ID" value="KAF2181530.1"/>
    <property type="molecule type" value="Genomic_DNA"/>
</dbReference>
<dbReference type="PANTHER" id="PTHR24119:SF0">
    <property type="entry name" value="ACYL-COA-BINDING DOMAIN-CONTAINING PROTEIN 6"/>
    <property type="match status" value="1"/>
</dbReference>
<dbReference type="PRINTS" id="PR01415">
    <property type="entry name" value="ANKYRIN"/>
</dbReference>
<feature type="repeat" description="ANK" evidence="2">
    <location>
        <begin position="70"/>
        <end position="95"/>
    </location>
</feature>
<accession>A0A6A6DU65</accession>
<dbReference type="AlphaFoldDB" id="A0A6A6DU65"/>
<dbReference type="PROSITE" id="PS50297">
    <property type="entry name" value="ANK_REP_REGION"/>
    <property type="match status" value="3"/>
</dbReference>
<evidence type="ECO:0000256" key="2">
    <source>
        <dbReference type="PROSITE-ProRule" id="PRU00023"/>
    </source>
</evidence>
<evidence type="ECO:0000256" key="1">
    <source>
        <dbReference type="ARBA" id="ARBA00023121"/>
    </source>
</evidence>
<feature type="repeat" description="ANK" evidence="2">
    <location>
        <begin position="37"/>
        <end position="69"/>
    </location>
</feature>
<feature type="non-terminal residue" evidence="3">
    <location>
        <position position="95"/>
    </location>
</feature>
<sequence>KDEGGRTPLSMATEKGHREVIQMLLSAGSNINNRDSLGQTPLHIAISVGHLEIAIKLISSRADINSPDQDGMTPLRLAFRHKNHRLIQLLLKRSA</sequence>
<name>A0A6A6DU65_9PEZI</name>
<keyword evidence="2" id="KW-0040">ANK repeat</keyword>